<accession>A0A4C2A4S3</accession>
<reference evidence="2 3" key="1">
    <citation type="journal article" date="2019" name="Commun. Biol.">
        <title>The bagworm genome reveals a unique fibroin gene that provides high tensile strength.</title>
        <authorList>
            <person name="Kono N."/>
            <person name="Nakamura H."/>
            <person name="Ohtoshi R."/>
            <person name="Tomita M."/>
            <person name="Numata K."/>
            <person name="Arakawa K."/>
        </authorList>
    </citation>
    <scope>NUCLEOTIDE SEQUENCE [LARGE SCALE GENOMIC DNA]</scope>
</reference>
<organism evidence="2 3">
    <name type="scientific">Eumeta variegata</name>
    <name type="common">Bagworm moth</name>
    <name type="synonym">Eumeta japonica</name>
    <dbReference type="NCBI Taxonomy" id="151549"/>
    <lineage>
        <taxon>Eukaryota</taxon>
        <taxon>Metazoa</taxon>
        <taxon>Ecdysozoa</taxon>
        <taxon>Arthropoda</taxon>
        <taxon>Hexapoda</taxon>
        <taxon>Insecta</taxon>
        <taxon>Pterygota</taxon>
        <taxon>Neoptera</taxon>
        <taxon>Endopterygota</taxon>
        <taxon>Lepidoptera</taxon>
        <taxon>Glossata</taxon>
        <taxon>Ditrysia</taxon>
        <taxon>Tineoidea</taxon>
        <taxon>Psychidae</taxon>
        <taxon>Oiketicinae</taxon>
        <taxon>Eumeta</taxon>
    </lineage>
</organism>
<feature type="region of interest" description="Disordered" evidence="1">
    <location>
        <begin position="1"/>
        <end position="27"/>
    </location>
</feature>
<evidence type="ECO:0000313" key="2">
    <source>
        <dbReference type="EMBL" id="GBP94234.1"/>
    </source>
</evidence>
<keyword evidence="3" id="KW-1185">Reference proteome</keyword>
<evidence type="ECO:0000313" key="3">
    <source>
        <dbReference type="Proteomes" id="UP000299102"/>
    </source>
</evidence>
<evidence type="ECO:0000256" key="1">
    <source>
        <dbReference type="SAM" id="MobiDB-lite"/>
    </source>
</evidence>
<dbReference type="AlphaFoldDB" id="A0A4C2A4S3"/>
<name>A0A4C2A4S3_EUMVA</name>
<comment type="caution">
    <text evidence="2">The sequence shown here is derived from an EMBL/GenBank/DDBJ whole genome shotgun (WGS) entry which is preliminary data.</text>
</comment>
<sequence>MRRMDTPLRGHPTNEQQRSKEKKSDHDTFDLLKNVEKMVTGPDRNRGHYCPVAKLESTSNETDWQNHPI</sequence>
<dbReference type="EMBL" id="BGZK01002478">
    <property type="protein sequence ID" value="GBP94234.1"/>
    <property type="molecule type" value="Genomic_DNA"/>
</dbReference>
<proteinExistence type="predicted"/>
<protein>
    <submittedName>
        <fullName evidence="2">Uncharacterized protein</fullName>
    </submittedName>
</protein>
<dbReference type="Proteomes" id="UP000299102">
    <property type="component" value="Unassembled WGS sequence"/>
</dbReference>
<feature type="compositionally biased region" description="Basic and acidic residues" evidence="1">
    <location>
        <begin position="17"/>
        <end position="27"/>
    </location>
</feature>
<gene>
    <name evidence="2" type="ORF">EVAR_58254_1</name>
</gene>